<dbReference type="Gene3D" id="3.10.580.10">
    <property type="entry name" value="CBS-domain"/>
    <property type="match status" value="1"/>
</dbReference>
<evidence type="ECO:0000259" key="3">
    <source>
        <dbReference type="PROSITE" id="PS51371"/>
    </source>
</evidence>
<reference evidence="5" key="1">
    <citation type="submission" date="2016-10" db="EMBL/GenBank/DDBJ databases">
        <authorList>
            <person name="Varghese N."/>
            <person name="Submissions S."/>
        </authorList>
    </citation>
    <scope>NUCLEOTIDE SEQUENCE [LARGE SCALE GENOMIC DNA]</scope>
    <source>
        <strain evidence="5">DSM 24767</strain>
    </source>
</reference>
<proteinExistence type="predicted"/>
<dbReference type="PANTHER" id="PTHR43080">
    <property type="entry name" value="CBS DOMAIN-CONTAINING PROTEIN CBSX3, MITOCHONDRIAL"/>
    <property type="match status" value="1"/>
</dbReference>
<evidence type="ECO:0000313" key="4">
    <source>
        <dbReference type="EMBL" id="SDR44084.1"/>
    </source>
</evidence>
<dbReference type="InterPro" id="IPR000644">
    <property type="entry name" value="CBS_dom"/>
</dbReference>
<dbReference type="SMART" id="SM00116">
    <property type="entry name" value="CBS"/>
    <property type="match status" value="1"/>
</dbReference>
<protein>
    <submittedName>
        <fullName evidence="4">CBS domain-containing protein</fullName>
    </submittedName>
</protein>
<dbReference type="Pfam" id="PF00571">
    <property type="entry name" value="CBS"/>
    <property type="match status" value="1"/>
</dbReference>
<dbReference type="AlphaFoldDB" id="A0A1H1J268"/>
<sequence length="143" mass="15652">MGVDPVGDDVRSRSRGRLDSVLGVLDDDTLLGRVLEDVQERSGETVRDVMSTNLVTVSPETEATTALDTLQREGIGRILVTESDGSLAGLISRADLMTILEIDPIRDRPGTFDRRLIRWGCPSGGRTRATRTSTSLKRNWNGI</sequence>
<gene>
    <name evidence="4" type="ORF">SAMN04489842_4048</name>
</gene>
<organism evidence="4 5">
    <name type="scientific">Natronobacterium texcoconense</name>
    <dbReference type="NCBI Taxonomy" id="1095778"/>
    <lineage>
        <taxon>Archaea</taxon>
        <taxon>Methanobacteriati</taxon>
        <taxon>Methanobacteriota</taxon>
        <taxon>Stenosarchaea group</taxon>
        <taxon>Halobacteria</taxon>
        <taxon>Halobacteriales</taxon>
        <taxon>Natrialbaceae</taxon>
        <taxon>Natronobacterium</taxon>
    </lineage>
</organism>
<accession>A0A1H1J268</accession>
<dbReference type="InterPro" id="IPR051257">
    <property type="entry name" value="Diverse_CBS-Domain"/>
</dbReference>
<dbReference type="Proteomes" id="UP000198848">
    <property type="component" value="Unassembled WGS sequence"/>
</dbReference>
<dbReference type="PANTHER" id="PTHR43080:SF2">
    <property type="entry name" value="CBS DOMAIN-CONTAINING PROTEIN"/>
    <property type="match status" value="1"/>
</dbReference>
<name>A0A1H1J268_NATTX</name>
<keyword evidence="5" id="KW-1185">Reference proteome</keyword>
<evidence type="ECO:0000256" key="2">
    <source>
        <dbReference type="PROSITE-ProRule" id="PRU00703"/>
    </source>
</evidence>
<dbReference type="SUPFAM" id="SSF54631">
    <property type="entry name" value="CBS-domain pair"/>
    <property type="match status" value="1"/>
</dbReference>
<dbReference type="InterPro" id="IPR046342">
    <property type="entry name" value="CBS_dom_sf"/>
</dbReference>
<feature type="domain" description="CBS" evidence="3">
    <location>
        <begin position="50"/>
        <end position="108"/>
    </location>
</feature>
<evidence type="ECO:0000256" key="1">
    <source>
        <dbReference type="ARBA" id="ARBA00023122"/>
    </source>
</evidence>
<evidence type="ECO:0000313" key="5">
    <source>
        <dbReference type="Proteomes" id="UP000198848"/>
    </source>
</evidence>
<keyword evidence="1 2" id="KW-0129">CBS domain</keyword>
<dbReference type="STRING" id="1095778.SAMN04489842_4048"/>
<dbReference type="EMBL" id="FNLC01000007">
    <property type="protein sequence ID" value="SDR44084.1"/>
    <property type="molecule type" value="Genomic_DNA"/>
</dbReference>
<dbReference type="PROSITE" id="PS51371">
    <property type="entry name" value="CBS"/>
    <property type="match status" value="1"/>
</dbReference>